<dbReference type="InterPro" id="IPR012337">
    <property type="entry name" value="RNaseH-like_sf"/>
</dbReference>
<dbReference type="Pfam" id="PF05699">
    <property type="entry name" value="Dimer_Tnp_hAT"/>
    <property type="match status" value="1"/>
</dbReference>
<accession>A0A6G0VXW2</accession>
<reference evidence="3 4" key="1">
    <citation type="submission" date="2019-08" db="EMBL/GenBank/DDBJ databases">
        <title>Whole genome of Aphis craccivora.</title>
        <authorList>
            <person name="Voronova N.V."/>
            <person name="Shulinski R.S."/>
            <person name="Bandarenka Y.V."/>
            <person name="Zhorov D.G."/>
            <person name="Warner D."/>
        </authorList>
    </citation>
    <scope>NUCLEOTIDE SEQUENCE [LARGE SCALE GENOMIC DNA]</scope>
    <source>
        <strain evidence="3">180601</strain>
        <tissue evidence="3">Whole Body</tissue>
    </source>
</reference>
<dbReference type="OrthoDB" id="6604793at2759"/>
<dbReference type="GO" id="GO:0046983">
    <property type="term" value="F:protein dimerization activity"/>
    <property type="evidence" value="ECO:0007669"/>
    <property type="project" value="InterPro"/>
</dbReference>
<dbReference type="InterPro" id="IPR008906">
    <property type="entry name" value="HATC_C_dom"/>
</dbReference>
<dbReference type="EMBL" id="VUJU01010626">
    <property type="protein sequence ID" value="KAF0713582.1"/>
    <property type="molecule type" value="Genomic_DNA"/>
</dbReference>
<evidence type="ECO:0000256" key="1">
    <source>
        <dbReference type="SAM" id="MobiDB-lite"/>
    </source>
</evidence>
<dbReference type="Proteomes" id="UP000478052">
    <property type="component" value="Unassembled WGS sequence"/>
</dbReference>
<protein>
    <submittedName>
        <fullName evidence="3">Protein ALP1-like</fullName>
    </submittedName>
</protein>
<sequence>MIHKVFNLINDVENTITDLLFTSPLSWDETLFANQSVWVKPFLWENLDKYEPIDWWKLLSRSTDLSKVAIKILTAPVTSAATKRSFSSYSWIHSKRRNRLTNDRAGKLCAIAYNHKLQNLKSISNSPNPNLNNVFIESNNQTEKNEQIDIENSQEERFESESEEESTSSIIYMDTETEEEDSVDFQVYCLNIYPTLNLPGNYPSLDVGSYGKESDSNIFKQSSFGKKSYLNALNIPDPKSFPSSQGSPQPYVFVGDEAFALHTNILNRFHKESLTTNVEYLIIVCSELDVQ</sequence>
<gene>
    <name evidence="3" type="ORF">FWK35_00027803</name>
</gene>
<proteinExistence type="predicted"/>
<feature type="domain" description="HAT C-terminal dimerisation" evidence="2">
    <location>
        <begin position="48"/>
        <end position="111"/>
    </location>
</feature>
<name>A0A6G0VXW2_APHCR</name>
<evidence type="ECO:0000259" key="2">
    <source>
        <dbReference type="Pfam" id="PF05699"/>
    </source>
</evidence>
<feature type="region of interest" description="Disordered" evidence="1">
    <location>
        <begin position="138"/>
        <end position="168"/>
    </location>
</feature>
<evidence type="ECO:0000313" key="4">
    <source>
        <dbReference type="Proteomes" id="UP000478052"/>
    </source>
</evidence>
<organism evidence="3 4">
    <name type="scientific">Aphis craccivora</name>
    <name type="common">Cowpea aphid</name>
    <dbReference type="NCBI Taxonomy" id="307492"/>
    <lineage>
        <taxon>Eukaryota</taxon>
        <taxon>Metazoa</taxon>
        <taxon>Ecdysozoa</taxon>
        <taxon>Arthropoda</taxon>
        <taxon>Hexapoda</taxon>
        <taxon>Insecta</taxon>
        <taxon>Pterygota</taxon>
        <taxon>Neoptera</taxon>
        <taxon>Paraneoptera</taxon>
        <taxon>Hemiptera</taxon>
        <taxon>Sternorrhyncha</taxon>
        <taxon>Aphidomorpha</taxon>
        <taxon>Aphidoidea</taxon>
        <taxon>Aphididae</taxon>
        <taxon>Aphidini</taxon>
        <taxon>Aphis</taxon>
        <taxon>Aphis</taxon>
    </lineage>
</organism>
<keyword evidence="4" id="KW-1185">Reference proteome</keyword>
<dbReference type="SUPFAM" id="SSF53098">
    <property type="entry name" value="Ribonuclease H-like"/>
    <property type="match status" value="1"/>
</dbReference>
<dbReference type="AlphaFoldDB" id="A0A6G0VXW2"/>
<evidence type="ECO:0000313" key="3">
    <source>
        <dbReference type="EMBL" id="KAF0713582.1"/>
    </source>
</evidence>
<comment type="caution">
    <text evidence="3">The sequence shown here is derived from an EMBL/GenBank/DDBJ whole genome shotgun (WGS) entry which is preliminary data.</text>
</comment>